<feature type="domain" description="4Fe-4S Mo/W bis-MGD-type" evidence="9">
    <location>
        <begin position="56"/>
        <end position="104"/>
    </location>
</feature>
<dbReference type="AlphaFoldDB" id="G5LLQ8"/>
<dbReference type="InterPro" id="IPR027467">
    <property type="entry name" value="MopterinOxRdtase_cofactor_BS"/>
</dbReference>
<keyword evidence="4" id="KW-0732">Signal</keyword>
<evidence type="ECO:0000256" key="8">
    <source>
        <dbReference type="ARBA" id="ARBA00023014"/>
    </source>
</evidence>
<keyword evidence="5" id="KW-0574">Periplasm</keyword>
<evidence type="ECO:0000256" key="5">
    <source>
        <dbReference type="ARBA" id="ARBA00022764"/>
    </source>
</evidence>
<reference evidence="10 11" key="1">
    <citation type="journal article" date="2011" name="BMC Genomics">
        <title>Genome sequencing reveals diversification of virulence factor content and possible host adaptation in distinct subpopulations of Salmonella enterica.</title>
        <authorList>
            <person name="den Bakker H.C."/>
            <person name="Moreno Switt A.I."/>
            <person name="Govoni G."/>
            <person name="Cummings C.A."/>
            <person name="Ranieri M.L."/>
            <person name="Degoricija L."/>
            <person name="Hoelzer K."/>
            <person name="Rodriguez-Rivera L.D."/>
            <person name="Brown S."/>
            <person name="Bolchacova E."/>
            <person name="Furtado M.R."/>
            <person name="Wiedmann M."/>
        </authorList>
    </citation>
    <scope>NUCLEOTIDE SEQUENCE [LARGE SCALE GENOMIC DNA]</scope>
    <source>
        <strain evidence="10 11">R6-377</strain>
    </source>
</reference>
<dbReference type="PROSITE" id="PS51669">
    <property type="entry name" value="4FE4S_MOW_BIS_MGD"/>
    <property type="match status" value="1"/>
</dbReference>
<dbReference type="GO" id="GO:0030288">
    <property type="term" value="C:outer membrane-bounded periplasmic space"/>
    <property type="evidence" value="ECO:0007669"/>
    <property type="project" value="TreeGrafter"/>
</dbReference>
<accession>G5LLQ8</accession>
<dbReference type="InterPro" id="IPR006963">
    <property type="entry name" value="Mopterin_OxRdtase_4Fe-4S_dom"/>
</dbReference>
<dbReference type="InterPro" id="IPR050612">
    <property type="entry name" value="Prok_Mopterin_Oxidored"/>
</dbReference>
<evidence type="ECO:0000256" key="6">
    <source>
        <dbReference type="ARBA" id="ARBA00023002"/>
    </source>
</evidence>
<dbReference type="EMBL" id="AFCJ01000625">
    <property type="protein sequence ID" value="EHC42148.1"/>
    <property type="molecule type" value="Genomic_DNA"/>
</dbReference>
<evidence type="ECO:0000256" key="3">
    <source>
        <dbReference type="ARBA" id="ARBA00022723"/>
    </source>
</evidence>
<gene>
    <name evidence="10" type="ORF">LTSEALA_1424</name>
</gene>
<dbReference type="NCBIfam" id="TIGR01409">
    <property type="entry name" value="TAT_signal_seq"/>
    <property type="match status" value="1"/>
</dbReference>
<feature type="non-terminal residue" evidence="10">
    <location>
        <position position="104"/>
    </location>
</feature>
<dbReference type="GO" id="GO:0030151">
    <property type="term" value="F:molybdenum ion binding"/>
    <property type="evidence" value="ECO:0007669"/>
    <property type="project" value="TreeGrafter"/>
</dbReference>
<evidence type="ECO:0000313" key="11">
    <source>
        <dbReference type="Proteomes" id="UP000004642"/>
    </source>
</evidence>
<organism evidence="10 11">
    <name type="scientific">Salmonella enterica subsp. enterica serovar Alachua str. R6-377</name>
    <dbReference type="NCBI Taxonomy" id="913241"/>
    <lineage>
        <taxon>Bacteria</taxon>
        <taxon>Pseudomonadati</taxon>
        <taxon>Pseudomonadota</taxon>
        <taxon>Gammaproteobacteria</taxon>
        <taxon>Enterobacterales</taxon>
        <taxon>Enterobacteriaceae</taxon>
        <taxon>Salmonella</taxon>
    </lineage>
</organism>
<dbReference type="InterPro" id="IPR006311">
    <property type="entry name" value="TAT_signal"/>
</dbReference>
<dbReference type="GO" id="GO:0016491">
    <property type="term" value="F:oxidoreductase activity"/>
    <property type="evidence" value="ECO:0007669"/>
    <property type="project" value="UniProtKB-KW"/>
</dbReference>
<evidence type="ECO:0000256" key="4">
    <source>
        <dbReference type="ARBA" id="ARBA00022729"/>
    </source>
</evidence>
<dbReference type="GO" id="GO:0009055">
    <property type="term" value="F:electron transfer activity"/>
    <property type="evidence" value="ECO:0007669"/>
    <property type="project" value="TreeGrafter"/>
</dbReference>
<keyword evidence="8" id="KW-0411">Iron-sulfur</keyword>
<sequence>MKTKIPDAVLAAEVSRRGLVKTTAIGGLAMASSAFTLPFTRIANAAEAISPTKTDEKVVWSACTVNCGSRCPLRMHVVDGEIKYVETDNTGNDDYDGLHQVRAC</sequence>
<evidence type="ECO:0000256" key="2">
    <source>
        <dbReference type="ARBA" id="ARBA00022505"/>
    </source>
</evidence>
<keyword evidence="3" id="KW-0479">Metal-binding</keyword>
<dbReference type="GO" id="GO:0009061">
    <property type="term" value="P:anaerobic respiration"/>
    <property type="evidence" value="ECO:0007669"/>
    <property type="project" value="TreeGrafter"/>
</dbReference>
<dbReference type="GO" id="GO:0051539">
    <property type="term" value="F:4 iron, 4 sulfur cluster binding"/>
    <property type="evidence" value="ECO:0007669"/>
    <property type="project" value="InterPro"/>
</dbReference>
<dbReference type="SUPFAM" id="SSF53706">
    <property type="entry name" value="Formate dehydrogenase/DMSO reductase, domains 1-3"/>
    <property type="match status" value="1"/>
</dbReference>
<dbReference type="InterPro" id="IPR019546">
    <property type="entry name" value="TAT_signal_bac_arc"/>
</dbReference>
<dbReference type="PANTHER" id="PTHR43742:SF3">
    <property type="entry name" value="DIMETHYL SULFOXIDE REDUCTASE DMSA"/>
    <property type="match status" value="1"/>
</dbReference>
<evidence type="ECO:0000256" key="7">
    <source>
        <dbReference type="ARBA" id="ARBA00023004"/>
    </source>
</evidence>
<protein>
    <submittedName>
        <fullName evidence="10">Anaerobic dimethyl sulfoxide reductase chain A</fullName>
    </submittedName>
</protein>
<keyword evidence="6" id="KW-0560">Oxidoreductase</keyword>
<name>G5LLQ8_SALET</name>
<dbReference type="PROSITE" id="PS51318">
    <property type="entry name" value="TAT"/>
    <property type="match status" value="1"/>
</dbReference>
<keyword evidence="2" id="KW-0500">Molybdenum</keyword>
<proteinExistence type="predicted"/>
<keyword evidence="7" id="KW-0408">Iron</keyword>
<dbReference type="PROSITE" id="PS00551">
    <property type="entry name" value="MOLYBDOPTERIN_PROK_1"/>
    <property type="match status" value="1"/>
</dbReference>
<evidence type="ECO:0000259" key="9">
    <source>
        <dbReference type="PROSITE" id="PS51669"/>
    </source>
</evidence>
<dbReference type="Pfam" id="PF04879">
    <property type="entry name" value="Molybdop_Fe4S4"/>
    <property type="match status" value="1"/>
</dbReference>
<dbReference type="Proteomes" id="UP000004642">
    <property type="component" value="Unassembled WGS sequence"/>
</dbReference>
<dbReference type="PANTHER" id="PTHR43742">
    <property type="entry name" value="TRIMETHYLAMINE-N-OXIDE REDUCTASE"/>
    <property type="match status" value="1"/>
</dbReference>
<evidence type="ECO:0000256" key="1">
    <source>
        <dbReference type="ARBA" id="ARBA00001942"/>
    </source>
</evidence>
<dbReference type="Gene3D" id="2.20.25.90">
    <property type="entry name" value="ADC-like domains"/>
    <property type="match status" value="1"/>
</dbReference>
<comment type="caution">
    <text evidence="10">The sequence shown here is derived from an EMBL/GenBank/DDBJ whole genome shotgun (WGS) entry which is preliminary data.</text>
</comment>
<evidence type="ECO:0000313" key="10">
    <source>
        <dbReference type="EMBL" id="EHC42148.1"/>
    </source>
</evidence>
<comment type="cofactor">
    <cofactor evidence="1">
        <name>Mo-bis(molybdopterin guanine dinucleotide)</name>
        <dbReference type="ChEBI" id="CHEBI:60539"/>
    </cofactor>
</comment>